<dbReference type="SUPFAM" id="SSF103515">
    <property type="entry name" value="Autotransporter"/>
    <property type="match status" value="1"/>
</dbReference>
<dbReference type="InterPro" id="IPR036709">
    <property type="entry name" value="Autotransporte_beta_dom_sf"/>
</dbReference>
<dbReference type="InterPro" id="IPR011050">
    <property type="entry name" value="Pectin_lyase_fold/virulence"/>
</dbReference>
<dbReference type="InterPro" id="IPR005546">
    <property type="entry name" value="Autotransporte_beta"/>
</dbReference>
<evidence type="ECO:0000259" key="3">
    <source>
        <dbReference type="PROSITE" id="PS51208"/>
    </source>
</evidence>
<dbReference type="Gene3D" id="2.160.20.20">
    <property type="match status" value="1"/>
</dbReference>
<dbReference type="NCBIfam" id="TIGR04393">
    <property type="entry name" value="rpt_T5SS_PEPC"/>
    <property type="match status" value="3"/>
</dbReference>
<dbReference type="Gene3D" id="2.40.128.130">
    <property type="entry name" value="Autotransporter beta-domain"/>
    <property type="match status" value="1"/>
</dbReference>
<dbReference type="SMART" id="SM00869">
    <property type="entry name" value="Autotransporter"/>
    <property type="match status" value="1"/>
</dbReference>
<dbReference type="CDD" id="cd01344">
    <property type="entry name" value="PL2_Passenger_AT"/>
    <property type="match status" value="1"/>
</dbReference>
<dbReference type="PROSITE" id="PS51208">
    <property type="entry name" value="AUTOTRANSPORTER"/>
    <property type="match status" value="1"/>
</dbReference>
<dbReference type="Proteomes" id="UP001150641">
    <property type="component" value="Unassembled WGS sequence"/>
</dbReference>
<feature type="region of interest" description="Disordered" evidence="2">
    <location>
        <begin position="416"/>
        <end position="475"/>
    </location>
</feature>
<dbReference type="GO" id="GO:0019867">
    <property type="term" value="C:outer membrane"/>
    <property type="evidence" value="ECO:0007669"/>
    <property type="project" value="InterPro"/>
</dbReference>
<feature type="domain" description="Autotransporter" evidence="3">
    <location>
        <begin position="519"/>
        <end position="801"/>
    </location>
</feature>
<dbReference type="Pfam" id="PF03797">
    <property type="entry name" value="Autotransporter"/>
    <property type="match status" value="1"/>
</dbReference>
<dbReference type="NCBIfam" id="TIGR02601">
    <property type="entry name" value="autotrns_rpt"/>
    <property type="match status" value="1"/>
</dbReference>
<protein>
    <submittedName>
        <fullName evidence="4">Autotransporter outer membrane beta-barrel domain-containing protein</fullName>
    </submittedName>
</protein>
<dbReference type="AlphaFoldDB" id="A0A9X3ANA5"/>
<organism evidence="4 5">
    <name type="scientific">Dryocola boscaweniae</name>
    <dbReference type="NCBI Taxonomy" id="2925397"/>
    <lineage>
        <taxon>Bacteria</taxon>
        <taxon>Pseudomonadati</taxon>
        <taxon>Pseudomonadota</taxon>
        <taxon>Gammaproteobacteria</taxon>
        <taxon>Enterobacterales</taxon>
        <taxon>Enterobacteriaceae</taxon>
        <taxon>Dryocola</taxon>
    </lineage>
</organism>
<accession>A0A9X3ANA5</accession>
<reference evidence="4" key="1">
    <citation type="submission" date="2022-03" db="EMBL/GenBank/DDBJ databases">
        <title>Proposal of a novel genus Dryocolo and two novel species.</title>
        <authorList>
            <person name="Maddock D.W."/>
            <person name="Brady C.L."/>
            <person name="Denman S."/>
            <person name="Arnold D."/>
        </authorList>
    </citation>
    <scope>NUCLEOTIDE SEQUENCE</scope>
    <source>
        <strain evidence="4">H6W4</strain>
    </source>
</reference>
<proteinExistence type="predicted"/>
<dbReference type="SUPFAM" id="SSF51126">
    <property type="entry name" value="Pectin lyase-like"/>
    <property type="match status" value="1"/>
</dbReference>
<dbReference type="InterPro" id="IPR050909">
    <property type="entry name" value="Bact_Autotransporter_VF"/>
</dbReference>
<gene>
    <name evidence="4" type="ORF">MUA00_07645</name>
</gene>
<dbReference type="InterPro" id="IPR013425">
    <property type="entry name" value="Autotrns_rpt"/>
</dbReference>
<evidence type="ECO:0000256" key="2">
    <source>
        <dbReference type="SAM" id="MobiDB-lite"/>
    </source>
</evidence>
<dbReference type="EMBL" id="JALHAP010000075">
    <property type="protein sequence ID" value="MCT4701676.1"/>
    <property type="molecule type" value="Genomic_DNA"/>
</dbReference>
<evidence type="ECO:0000313" key="4">
    <source>
        <dbReference type="EMBL" id="MCT4701676.1"/>
    </source>
</evidence>
<sequence length="801" mass="82225">MADGILTVTNGGQLTTGGGSIGSISGFTGKAEVKGSGSSWISNDVLYIGHAGNGILKITDGGSVTNNSSDTHLGFNAGSEGYLEVSGAGSHFTAPTSSLAIGTFGTGSMFISDGGVVTNAGPGYIASEAGSAGSVMVDGNGSAWHSGDGLFVGRSGDGVLTVRNGGSVATDKLILAHTAGSQAVLNIGSAAGLAPGDPGIIKSPIVILGDGDATLNFNHTAGDYSFNSLIEGNGRVDVNSGTTIFTAQNTYSGTTSVSAGRLLAGAENTFSANSAYTVYADGELALKGYSQTTGELTNSGIVNLGGGKAGTTLTVNGNYNGDNGLLIFNSVLGDDSSVTDRLVVAGDTSGTSYVKVNNLGGRGGATLNGIELINVKGSSQGQFIQQGRIVAGAYDYQVIKAGNNWYLSSEMNSPAIPEPTPVPEPTPAPEPVPTEPTPTPEPVPTPGPAAPTPAPEPAAPAPAPAPAPDRVPEPIPAKKKHVLRPEGGAYAANSAAASALFDTRLSERQGTLYTDIFTGEKKYTSLWMHIAGGHARSHDESGQLHTTNNRYVTMLGGDLASGKSPSGIWRVGVLAGHGNSRSNSVSNVTNYRATGEVDGYTAGIYGAWHAEGTDEKGLWLDGVLQHSWFNNAVSGENVATEYYRTRGLSASLESGYVIPLMQSARSRFFIQPQAQIAWSGISAVDHTEKNGTRISGEGSNNVRSRLGLKIFMKGHAAQDEANGRSFKPYLEANWIHNTQDYGVTMDSISVTQAGSRNIAEMKAGVAGNLSKKLSVSGNVGQQTGNNGWSDTVAAIGVKYTF</sequence>
<name>A0A9X3ANA5_9ENTR</name>
<evidence type="ECO:0000313" key="5">
    <source>
        <dbReference type="Proteomes" id="UP001150641"/>
    </source>
</evidence>
<dbReference type="InterPro" id="IPR030895">
    <property type="entry name" value="T5SS_PEPC_rpt"/>
</dbReference>
<dbReference type="Pfam" id="PF18883">
    <property type="entry name" value="AC_1"/>
    <property type="match status" value="1"/>
</dbReference>
<dbReference type="InterPro" id="IPR012332">
    <property type="entry name" value="Autotransporter_pectin_lyase_C"/>
</dbReference>
<dbReference type="RefSeq" id="WP_271122505.1">
    <property type="nucleotide sequence ID" value="NZ_JALHAN010000062.1"/>
</dbReference>
<keyword evidence="1" id="KW-0732">Signal</keyword>
<evidence type="ECO:0000256" key="1">
    <source>
        <dbReference type="ARBA" id="ARBA00022729"/>
    </source>
</evidence>
<dbReference type="PANTHER" id="PTHR12338">
    <property type="entry name" value="AUTOTRANSPORTER"/>
    <property type="match status" value="1"/>
</dbReference>
<dbReference type="InterPro" id="IPR006315">
    <property type="entry name" value="OM_autotransptr_brl_dom"/>
</dbReference>
<dbReference type="PANTHER" id="PTHR12338:SF5">
    <property type="entry name" value="ANTIGEN 43-RELATED"/>
    <property type="match status" value="1"/>
</dbReference>
<keyword evidence="5" id="KW-1185">Reference proteome</keyword>
<comment type="caution">
    <text evidence="4">The sequence shown here is derived from an EMBL/GenBank/DDBJ whole genome shotgun (WGS) entry which is preliminary data.</text>
</comment>
<dbReference type="InterPro" id="IPR043990">
    <property type="entry name" value="AC_1"/>
</dbReference>
<dbReference type="NCBIfam" id="TIGR01414">
    <property type="entry name" value="autotrans_barl"/>
    <property type="match status" value="1"/>
</dbReference>